<dbReference type="Pfam" id="PF00930">
    <property type="entry name" value="DPPIV_N"/>
    <property type="match status" value="1"/>
</dbReference>
<dbReference type="Gene3D" id="3.40.50.1820">
    <property type="entry name" value="alpha/beta hydrolase"/>
    <property type="match status" value="1"/>
</dbReference>
<evidence type="ECO:0000259" key="2">
    <source>
        <dbReference type="Pfam" id="PF00326"/>
    </source>
</evidence>
<dbReference type="InterPro" id="IPR001375">
    <property type="entry name" value="Peptidase_S9_cat"/>
</dbReference>
<dbReference type="InterPro" id="IPR002469">
    <property type="entry name" value="Peptidase_S9B_N"/>
</dbReference>
<evidence type="ECO:0000313" key="5">
    <source>
        <dbReference type="Proteomes" id="UP001262582"/>
    </source>
</evidence>
<sequence>MKKLLFPFTARKRQFLLLLFICVCFSGIAQKSELSVEKIMQDPSWIGTFPSDISWGANSKNIYFNYNPEKNASDSLYKISLENRDEIVKVSLQEKRKMLPQWGDFNRKKTKKVYAENGNLVLYDLKAEEATEMLDLDANIEDAEFLQNEDKISFIYNDNAFILNLENGQISQLTHIRKGKEKEEKSPEVSEQDTWLEKENLGLLQVVNERKEKKENSENYRKSVAEEEPFSFYLGENSLRRLQVSPNGKYAAYQLINRAENKSTNVPNYVDESGYTADLPARSKVGEKSDKVDLAIYNAEKDTVFIVDTSILPGINDLPGYTEDYPEKEWEKKERQIIPSGTYFSANGESAVVNLRSADNKDRWIAEIDLKTGKLNVLDRQHDNAWIAGPGVGYTYWGGGTMGWLPDNEHIYFQSEETGYSHLYLLNVESGKKTALTEGKFEVFDPFLSKDKKSWYLTTSEVDAGERHFYKMPVMGGKMEQLTQMTGKNEVYLSPDEKYMSILHSYSNKPEELYIKKTSSNAKPDQLTSGQSEAFSSYNWREPEFIKFKAEDGAMVPARLYLPQENVKNNAAVVFVHGAGYLQNAHKWWSSYFREYMFNNLLTDLGYTVIDIDYRGSAGYGRDWRTGIYRYMGGKDLSDQVDGVKYLIKNHNINPDKVGIYGGSYGGFITLMAMFTEQETFKAGAALRSVTDWAHYNHGYTSNILNEPALDPIAYRRSSPIYFADGLEGDLLIAHGMVDTNVHFQDVVRLAQRLIELGKDDWELAVYPVESHGFIEPSSWTDEYSRILELFNESLLNN</sequence>
<feature type="domain" description="Dipeptidylpeptidase IV N-terminal" evidence="3">
    <location>
        <begin position="245"/>
        <end position="501"/>
    </location>
</feature>
<reference evidence="4 5" key="1">
    <citation type="submission" date="2023-09" db="EMBL/GenBank/DDBJ databases">
        <authorList>
            <person name="Rey-Velasco X."/>
        </authorList>
    </citation>
    <scope>NUCLEOTIDE SEQUENCE [LARGE SCALE GENOMIC DNA]</scope>
    <source>
        <strain evidence="4 5">F117</strain>
    </source>
</reference>
<dbReference type="PANTHER" id="PTHR11731">
    <property type="entry name" value="PROTEASE FAMILY S9B,C DIPEPTIDYL-PEPTIDASE IV-RELATED"/>
    <property type="match status" value="1"/>
</dbReference>
<dbReference type="InterPro" id="IPR029058">
    <property type="entry name" value="AB_hydrolase_fold"/>
</dbReference>
<dbReference type="RefSeq" id="WP_311502795.1">
    <property type="nucleotide sequence ID" value="NZ_JAVRHK010000004.1"/>
</dbReference>
<gene>
    <name evidence="4" type="ORF">RM539_07635</name>
</gene>
<dbReference type="Pfam" id="PF00326">
    <property type="entry name" value="Peptidase_S9"/>
    <property type="match status" value="1"/>
</dbReference>
<dbReference type="Proteomes" id="UP001262582">
    <property type="component" value="Unassembled WGS sequence"/>
</dbReference>
<organism evidence="4 5">
    <name type="scientific">Autumnicola musiva</name>
    <dbReference type="NCBI Taxonomy" id="3075589"/>
    <lineage>
        <taxon>Bacteria</taxon>
        <taxon>Pseudomonadati</taxon>
        <taxon>Bacteroidota</taxon>
        <taxon>Flavobacteriia</taxon>
        <taxon>Flavobacteriales</taxon>
        <taxon>Flavobacteriaceae</taxon>
        <taxon>Autumnicola</taxon>
    </lineage>
</organism>
<dbReference type="PANTHER" id="PTHR11731:SF193">
    <property type="entry name" value="DIPEPTIDYL PEPTIDASE 9"/>
    <property type="match status" value="1"/>
</dbReference>
<feature type="signal peptide" evidence="1">
    <location>
        <begin position="1"/>
        <end position="31"/>
    </location>
</feature>
<feature type="domain" description="Peptidase S9 prolyl oligopeptidase catalytic" evidence="2">
    <location>
        <begin position="601"/>
        <end position="795"/>
    </location>
</feature>
<protein>
    <submittedName>
        <fullName evidence="4">Prolyl oligopeptidase family serine peptidase</fullName>
    </submittedName>
</protein>
<proteinExistence type="predicted"/>
<dbReference type="InterPro" id="IPR050278">
    <property type="entry name" value="Serine_Prot_S9B/DPPIV"/>
</dbReference>
<dbReference type="SUPFAM" id="SSF82171">
    <property type="entry name" value="DPP6 N-terminal domain-like"/>
    <property type="match status" value="1"/>
</dbReference>
<dbReference type="EMBL" id="JAVRHK010000004">
    <property type="protein sequence ID" value="MDT0676451.1"/>
    <property type="molecule type" value="Genomic_DNA"/>
</dbReference>
<evidence type="ECO:0000256" key="1">
    <source>
        <dbReference type="SAM" id="SignalP"/>
    </source>
</evidence>
<accession>A0ABU3D4I8</accession>
<name>A0ABU3D4I8_9FLAO</name>
<keyword evidence="1" id="KW-0732">Signal</keyword>
<feature type="chain" id="PRO_5045567582" evidence="1">
    <location>
        <begin position="32"/>
        <end position="798"/>
    </location>
</feature>
<comment type="caution">
    <text evidence="4">The sequence shown here is derived from an EMBL/GenBank/DDBJ whole genome shotgun (WGS) entry which is preliminary data.</text>
</comment>
<dbReference type="SUPFAM" id="SSF53474">
    <property type="entry name" value="alpha/beta-Hydrolases"/>
    <property type="match status" value="1"/>
</dbReference>
<dbReference type="Gene3D" id="2.140.10.30">
    <property type="entry name" value="Dipeptidylpeptidase IV, N-terminal domain"/>
    <property type="match status" value="1"/>
</dbReference>
<evidence type="ECO:0000313" key="4">
    <source>
        <dbReference type="EMBL" id="MDT0676451.1"/>
    </source>
</evidence>
<keyword evidence="5" id="KW-1185">Reference proteome</keyword>
<evidence type="ECO:0000259" key="3">
    <source>
        <dbReference type="Pfam" id="PF00930"/>
    </source>
</evidence>